<protein>
    <recommendedName>
        <fullName evidence="3">Phosphoribosyltransferase domain-containing protein</fullName>
    </recommendedName>
</protein>
<dbReference type="Proteomes" id="UP000074382">
    <property type="component" value="Unassembled WGS sequence"/>
</dbReference>
<evidence type="ECO:0008006" key="3">
    <source>
        <dbReference type="Google" id="ProtNLM"/>
    </source>
</evidence>
<keyword evidence="2" id="KW-1185">Reference proteome</keyword>
<proteinExistence type="predicted"/>
<dbReference type="AlphaFoldDB" id="A0A147KM46"/>
<organism evidence="1 2">
    <name type="scientific">Thermobifida cellulosilytica TB100</name>
    <dbReference type="NCBI Taxonomy" id="665004"/>
    <lineage>
        <taxon>Bacteria</taxon>
        <taxon>Bacillati</taxon>
        <taxon>Actinomycetota</taxon>
        <taxon>Actinomycetes</taxon>
        <taxon>Streptosporangiales</taxon>
        <taxon>Nocardiopsidaceae</taxon>
        <taxon>Thermobifida</taxon>
    </lineage>
</organism>
<dbReference type="InterPro" id="IPR029057">
    <property type="entry name" value="PRTase-like"/>
</dbReference>
<accession>A0A147KM46</accession>
<gene>
    <name evidence="1" type="ORF">AC529_01815</name>
</gene>
<dbReference type="Gene3D" id="3.40.50.2020">
    <property type="match status" value="1"/>
</dbReference>
<evidence type="ECO:0000313" key="2">
    <source>
        <dbReference type="Proteomes" id="UP000074382"/>
    </source>
</evidence>
<dbReference type="InterPro" id="IPR000836">
    <property type="entry name" value="PRTase_dom"/>
</dbReference>
<evidence type="ECO:0000313" key="1">
    <source>
        <dbReference type="EMBL" id="KUP98382.1"/>
    </source>
</evidence>
<comment type="caution">
    <text evidence="1">The sequence shown here is derived from an EMBL/GenBank/DDBJ whole genome shotgun (WGS) entry which is preliminary data.</text>
</comment>
<dbReference type="PATRIC" id="fig|665004.4.peg.310"/>
<dbReference type="EMBL" id="LGEM01000011">
    <property type="protein sequence ID" value="KUP98382.1"/>
    <property type="molecule type" value="Genomic_DNA"/>
</dbReference>
<dbReference type="STRING" id="665004.AC529_01815"/>
<reference evidence="2" key="1">
    <citation type="journal article" date="2017" name="Acta Aliment.">
        <title>Plant polysaccharide degrading enzyme system of Thermpbifida cellulosilytica TB100 revealed by de novo genome project data.</title>
        <authorList>
            <person name="Toth A."/>
            <person name="Baka E."/>
            <person name="Luzics S."/>
            <person name="Bata-Vidacs I."/>
            <person name="Nagy I."/>
            <person name="Balint B."/>
            <person name="Herceg R."/>
            <person name="Olasz F."/>
            <person name="Wilk T."/>
            <person name="Nagy T."/>
            <person name="Kriszt B."/>
            <person name="Nagy I."/>
            <person name="Kukolya J."/>
        </authorList>
    </citation>
    <scope>NUCLEOTIDE SEQUENCE [LARGE SCALE GENOMIC DNA]</scope>
    <source>
        <strain evidence="2">TB100</strain>
    </source>
</reference>
<name>A0A147KM46_THECS</name>
<dbReference type="CDD" id="cd06223">
    <property type="entry name" value="PRTases_typeI"/>
    <property type="match status" value="1"/>
</dbReference>
<dbReference type="SUPFAM" id="SSF53271">
    <property type="entry name" value="PRTase-like"/>
    <property type="match status" value="1"/>
</dbReference>
<sequence length="195" mass="21680">MVVPITYRNGSEGQHSRDLRMYKKTPASEAARKNLTVLFRDFCMRHIRCVKNAAGVASFTHVAFVPSTKKPDQIHPLQALLTPTVQSLRRIDLGVNTDISAESREFNQDWFLLDRIPDPKPQTDVLLIDDTWVSGARAQSAAHRLKRAGARKVVTVVLARQLEPGFAPAQPLVKRITSSPFDRATCAVHEEDAAG</sequence>